<keyword evidence="3" id="KW-1185">Reference proteome</keyword>
<proteinExistence type="predicted"/>
<name>A0ABV3BK36_9ACTN</name>
<reference evidence="2 3" key="1">
    <citation type="submission" date="2024-06" db="EMBL/GenBank/DDBJ databases">
        <title>The Natural Products Discovery Center: Release of the First 8490 Sequenced Strains for Exploring Actinobacteria Biosynthetic Diversity.</title>
        <authorList>
            <person name="Kalkreuter E."/>
            <person name="Kautsar S.A."/>
            <person name="Yang D."/>
            <person name="Bader C.D."/>
            <person name="Teijaro C.N."/>
            <person name="Fluegel L."/>
            <person name="Davis C.M."/>
            <person name="Simpson J.R."/>
            <person name="Lauterbach L."/>
            <person name="Steele A.D."/>
            <person name="Gui C."/>
            <person name="Meng S."/>
            <person name="Li G."/>
            <person name="Viehrig K."/>
            <person name="Ye F."/>
            <person name="Su P."/>
            <person name="Kiefer A.F."/>
            <person name="Nichols A."/>
            <person name="Cepeda A.J."/>
            <person name="Yan W."/>
            <person name="Fan B."/>
            <person name="Jiang Y."/>
            <person name="Adhikari A."/>
            <person name="Zheng C.-J."/>
            <person name="Schuster L."/>
            <person name="Cowan T.M."/>
            <person name="Smanski M.J."/>
            <person name="Chevrette M.G."/>
            <person name="De Carvalho L.P.S."/>
            <person name="Shen B."/>
        </authorList>
    </citation>
    <scope>NUCLEOTIDE SEQUENCE [LARGE SCALE GENOMIC DNA]</scope>
    <source>
        <strain evidence="2 3">NPDC046838</strain>
    </source>
</reference>
<protein>
    <submittedName>
        <fullName evidence="2">Uncharacterized protein</fullName>
    </submittedName>
</protein>
<dbReference type="EMBL" id="JBEYXV010000004">
    <property type="protein sequence ID" value="MEU6820880.1"/>
    <property type="molecule type" value="Genomic_DNA"/>
</dbReference>
<dbReference type="RefSeq" id="WP_359346756.1">
    <property type="nucleotide sequence ID" value="NZ_JBEYXV010000004.1"/>
</dbReference>
<organism evidence="2 3">
    <name type="scientific">Streptomyces atriruber</name>
    <dbReference type="NCBI Taxonomy" id="545121"/>
    <lineage>
        <taxon>Bacteria</taxon>
        <taxon>Bacillati</taxon>
        <taxon>Actinomycetota</taxon>
        <taxon>Actinomycetes</taxon>
        <taxon>Kitasatosporales</taxon>
        <taxon>Streptomycetaceae</taxon>
        <taxon>Streptomyces</taxon>
    </lineage>
</organism>
<evidence type="ECO:0000256" key="1">
    <source>
        <dbReference type="SAM" id="MobiDB-lite"/>
    </source>
</evidence>
<feature type="compositionally biased region" description="Low complexity" evidence="1">
    <location>
        <begin position="271"/>
        <end position="284"/>
    </location>
</feature>
<feature type="compositionally biased region" description="Basic and acidic residues" evidence="1">
    <location>
        <begin position="1"/>
        <end position="15"/>
    </location>
</feature>
<evidence type="ECO:0000313" key="2">
    <source>
        <dbReference type="EMBL" id="MEU6820880.1"/>
    </source>
</evidence>
<sequence length="343" mass="37710">MHRAREKDTDRDVLRRHIGPPQDFGADLTAHLAHGSHVLADMDASGVLRLNLPHRLDEVPLPGPDADADIQIPDDVVRHPVTTDRPVLPPAVGTAAKIAQFLQLHDHDPEITSRIRVRPHDGRLIPWTDFCYGPQHDSYARLFSRLRTTPVLTHPIAVVGTVESVSRDSNYSPFAQLAVDVPSQAGRFQVTIRSGFASLMEPLTVGIHVLAVGGWEIFAPGSTPALRLWADAHWQLAFWQDDEAGTATPPSCPAPVKSQEQALDRWRKPTPRTNRPTAPRAQAPTQPPEPPHEPTAPPAPAPKPAPSPTPEAPEADPAEPAANEAPHPHRGFLPWLRRRRHRT</sequence>
<evidence type="ECO:0000313" key="3">
    <source>
        <dbReference type="Proteomes" id="UP001551176"/>
    </source>
</evidence>
<accession>A0ABV3BK36</accession>
<gene>
    <name evidence="2" type="ORF">ABZ921_09640</name>
</gene>
<dbReference type="Proteomes" id="UP001551176">
    <property type="component" value="Unassembled WGS sequence"/>
</dbReference>
<feature type="compositionally biased region" description="Pro residues" evidence="1">
    <location>
        <begin position="285"/>
        <end position="311"/>
    </location>
</feature>
<feature type="region of interest" description="Disordered" evidence="1">
    <location>
        <begin position="244"/>
        <end position="343"/>
    </location>
</feature>
<comment type="caution">
    <text evidence="2">The sequence shown here is derived from an EMBL/GenBank/DDBJ whole genome shotgun (WGS) entry which is preliminary data.</text>
</comment>
<feature type="region of interest" description="Disordered" evidence="1">
    <location>
        <begin position="1"/>
        <end position="21"/>
    </location>
</feature>